<keyword evidence="2 10" id="KW-0597">Phosphoprotein</keyword>
<comment type="subcellular location">
    <subcellularLocation>
        <location evidence="10">Cell inner membrane</location>
        <topology evidence="10">Multi-pass membrane protein</topology>
    </subcellularLocation>
</comment>
<dbReference type="GO" id="GO:0005886">
    <property type="term" value="C:plasma membrane"/>
    <property type="evidence" value="ECO:0007669"/>
    <property type="project" value="UniProtKB-SubCell"/>
</dbReference>
<dbReference type="STRING" id="655353.SAMN04488056_101487"/>
<dbReference type="HAMAP" id="MF_00462">
    <property type="entry name" value="RsxD_RnfD"/>
    <property type="match status" value="1"/>
</dbReference>
<evidence type="ECO:0000256" key="9">
    <source>
        <dbReference type="ARBA" id="ARBA00023136"/>
    </source>
</evidence>
<keyword evidence="6 10" id="KW-1278">Translocase</keyword>
<comment type="cofactor">
    <cofactor evidence="10">
        <name>FMN</name>
        <dbReference type="ChEBI" id="CHEBI:58210"/>
    </cofactor>
</comment>
<evidence type="ECO:0000256" key="10">
    <source>
        <dbReference type="HAMAP-Rule" id="MF_00462"/>
    </source>
</evidence>
<proteinExistence type="inferred from homology"/>
<feature type="transmembrane region" description="Helical" evidence="10">
    <location>
        <begin position="96"/>
        <end position="114"/>
    </location>
</feature>
<evidence type="ECO:0000256" key="8">
    <source>
        <dbReference type="ARBA" id="ARBA00022989"/>
    </source>
</evidence>
<keyword evidence="4 10" id="KW-0288">FMN</keyword>
<accession>A0A1I5AH20</accession>
<keyword evidence="7 10" id="KW-0249">Electron transport</keyword>
<evidence type="ECO:0000256" key="7">
    <source>
        <dbReference type="ARBA" id="ARBA00022982"/>
    </source>
</evidence>
<keyword evidence="10" id="KW-0997">Cell inner membrane</keyword>
<evidence type="ECO:0000313" key="11">
    <source>
        <dbReference type="EMBL" id="SFN61682.1"/>
    </source>
</evidence>
<dbReference type="EMBL" id="FOVR01000001">
    <property type="protein sequence ID" value="SFN61682.1"/>
    <property type="molecule type" value="Genomic_DNA"/>
</dbReference>
<feature type="transmembrane region" description="Helical" evidence="10">
    <location>
        <begin position="126"/>
        <end position="145"/>
    </location>
</feature>
<comment type="function">
    <text evidence="10">Part of a membrane-bound complex that couples electron transfer with translocation of ions across the membrane.</text>
</comment>
<keyword evidence="1 10" id="KW-0813">Transport</keyword>
<organism evidence="11 12">
    <name type="scientific">Cohaesibacter marisflavi</name>
    <dbReference type="NCBI Taxonomy" id="655353"/>
    <lineage>
        <taxon>Bacteria</taxon>
        <taxon>Pseudomonadati</taxon>
        <taxon>Pseudomonadota</taxon>
        <taxon>Alphaproteobacteria</taxon>
        <taxon>Hyphomicrobiales</taxon>
        <taxon>Cohaesibacteraceae</taxon>
    </lineage>
</organism>
<dbReference type="PANTHER" id="PTHR30578:SF0">
    <property type="entry name" value="ION-TRANSLOCATING OXIDOREDUCTASE COMPLEX SUBUNIT D"/>
    <property type="match status" value="1"/>
</dbReference>
<feature type="transmembrane region" description="Helical" evidence="10">
    <location>
        <begin position="44"/>
        <end position="63"/>
    </location>
</feature>
<evidence type="ECO:0000256" key="3">
    <source>
        <dbReference type="ARBA" id="ARBA00022630"/>
    </source>
</evidence>
<dbReference type="EC" id="7.-.-.-" evidence="10"/>
<feature type="transmembrane region" description="Helical" evidence="10">
    <location>
        <begin position="238"/>
        <end position="255"/>
    </location>
</feature>
<dbReference type="OrthoDB" id="9776359at2"/>
<feature type="transmembrane region" description="Helical" evidence="10">
    <location>
        <begin position="70"/>
        <end position="90"/>
    </location>
</feature>
<feature type="transmembrane region" description="Helical" evidence="10">
    <location>
        <begin position="207"/>
        <end position="231"/>
    </location>
</feature>
<dbReference type="Proteomes" id="UP000199236">
    <property type="component" value="Unassembled WGS sequence"/>
</dbReference>
<feature type="transmembrane region" description="Helical" evidence="10">
    <location>
        <begin position="21"/>
        <end position="38"/>
    </location>
</feature>
<protein>
    <recommendedName>
        <fullName evidence="10">Ion-translocating oxidoreductase complex subunit D</fullName>
        <ecNumber evidence="10">7.-.-.-</ecNumber>
    </recommendedName>
    <alternativeName>
        <fullName evidence="10">Rnf electron transport complex subunit D</fullName>
    </alternativeName>
</protein>
<keyword evidence="3 10" id="KW-0285">Flavoprotein</keyword>
<dbReference type="PANTHER" id="PTHR30578">
    <property type="entry name" value="ELECTRON TRANSPORT COMPLEX PROTEIN RNFD"/>
    <property type="match status" value="1"/>
</dbReference>
<keyword evidence="10" id="KW-1003">Cell membrane</keyword>
<keyword evidence="8 10" id="KW-1133">Transmembrane helix</keyword>
<sequence length="363" mass="38474">MSDVQILAGPYSHSGASVSRTMGLVLLALVPSTAFGFIQFGWPSIYLFLVTVLTAILAEALCLKVAKKPVMLHIMDGSGILTGWLLAMTLPPWAPWWIGAVGSIIAITLAKQAFGGLGQNVFNPAMVARTVLLISCPIQMTQFLGPQPIFAESAPDFLGGLAITFGGHPEIDAITSASLLGTIKTELGRGEVLQQILAQSFDLRNMVIGFAPGSMGETSAILALIGGLFLLATRVISWHIPVAMIGAMCALSGLAHLLDPSHFPSPLVHLVSGTFAFAVFFIATDYVTAPGSPLGKIIFGVGVGTLTFIIRTWAAYPEGVAFAILLMNSTVPLIDTYIKPRIYGRTRKGDPIKLKEAKKGEAR</sequence>
<feature type="transmembrane region" description="Helical" evidence="10">
    <location>
        <begin position="294"/>
        <end position="314"/>
    </location>
</feature>
<comment type="similarity">
    <text evidence="10">Belongs to the NqrB/RnfD family.</text>
</comment>
<comment type="caution">
    <text evidence="10">Lacks conserved residue(s) required for the propagation of feature annotation.</text>
</comment>
<keyword evidence="12" id="KW-1185">Reference proteome</keyword>
<dbReference type="NCBIfam" id="TIGR01946">
    <property type="entry name" value="rnfD"/>
    <property type="match status" value="1"/>
</dbReference>
<keyword evidence="5 10" id="KW-0812">Transmembrane</keyword>
<dbReference type="InterPro" id="IPR004338">
    <property type="entry name" value="NqrB/RnfD"/>
</dbReference>
<dbReference type="GO" id="GO:0022900">
    <property type="term" value="P:electron transport chain"/>
    <property type="evidence" value="ECO:0007669"/>
    <property type="project" value="UniProtKB-UniRule"/>
</dbReference>
<name>A0A1I5AH20_9HYPH</name>
<dbReference type="GO" id="GO:0055085">
    <property type="term" value="P:transmembrane transport"/>
    <property type="evidence" value="ECO:0007669"/>
    <property type="project" value="InterPro"/>
</dbReference>
<dbReference type="InterPro" id="IPR011303">
    <property type="entry name" value="RnfD_bac"/>
</dbReference>
<evidence type="ECO:0000256" key="1">
    <source>
        <dbReference type="ARBA" id="ARBA00022448"/>
    </source>
</evidence>
<feature type="transmembrane region" description="Helical" evidence="10">
    <location>
        <begin position="320"/>
        <end position="338"/>
    </location>
</feature>
<evidence type="ECO:0000256" key="4">
    <source>
        <dbReference type="ARBA" id="ARBA00022643"/>
    </source>
</evidence>
<evidence type="ECO:0000256" key="2">
    <source>
        <dbReference type="ARBA" id="ARBA00022553"/>
    </source>
</evidence>
<dbReference type="Pfam" id="PF03116">
    <property type="entry name" value="NQR2_RnfD_RnfE"/>
    <property type="match status" value="1"/>
</dbReference>
<dbReference type="AlphaFoldDB" id="A0A1I5AH20"/>
<keyword evidence="9 10" id="KW-0472">Membrane</keyword>
<feature type="transmembrane region" description="Helical" evidence="10">
    <location>
        <begin position="267"/>
        <end position="287"/>
    </location>
</feature>
<reference evidence="11 12" key="1">
    <citation type="submission" date="2016-10" db="EMBL/GenBank/DDBJ databases">
        <authorList>
            <person name="de Groot N.N."/>
        </authorList>
    </citation>
    <scope>NUCLEOTIDE SEQUENCE [LARGE SCALE GENOMIC DNA]</scope>
    <source>
        <strain evidence="11 12">CGMCC 1.9157</strain>
    </source>
</reference>
<dbReference type="RefSeq" id="WP_090068457.1">
    <property type="nucleotide sequence ID" value="NZ_FOVR01000001.1"/>
</dbReference>
<comment type="subunit">
    <text evidence="10">The complex is composed of six subunits: RnfA, RnfB, RnfC, RnfD, RnfE and RnfG.</text>
</comment>
<evidence type="ECO:0000313" key="12">
    <source>
        <dbReference type="Proteomes" id="UP000199236"/>
    </source>
</evidence>
<evidence type="ECO:0000256" key="6">
    <source>
        <dbReference type="ARBA" id="ARBA00022967"/>
    </source>
</evidence>
<evidence type="ECO:0000256" key="5">
    <source>
        <dbReference type="ARBA" id="ARBA00022692"/>
    </source>
</evidence>
<gene>
    <name evidence="10" type="primary">rnfD</name>
    <name evidence="11" type="ORF">SAMN04488056_101487</name>
</gene>